<dbReference type="GO" id="GO:0016740">
    <property type="term" value="F:transferase activity"/>
    <property type="evidence" value="ECO:0007669"/>
    <property type="project" value="UniProtKB-KW"/>
</dbReference>
<organism evidence="6 7">
    <name type="scientific">Fulvimarina manganoxydans</name>
    <dbReference type="NCBI Taxonomy" id="937218"/>
    <lineage>
        <taxon>Bacteria</taxon>
        <taxon>Pseudomonadati</taxon>
        <taxon>Pseudomonadota</taxon>
        <taxon>Alphaproteobacteria</taxon>
        <taxon>Hyphomicrobiales</taxon>
        <taxon>Aurantimonadaceae</taxon>
        <taxon>Fulvimarina</taxon>
    </lineage>
</organism>
<gene>
    <name evidence="6" type="ORF">SAMN06297251_10943</name>
</gene>
<sequence length="215" mass="23975">MLTIFGRADSNNVQAVMWLVGELGITHERRDIGQRFGGNRTPEFLAMNPMGLVPVIKDGEDAPIAETGAILRYLASRFGFDETFWPSAPAARAQVDRWAEWAKVEVAAAFQAPIFYPMVMVKPENRDAAAVEKALPRLNARLDIAEALLSAHSHLAGEAFTLADIVFGSLLYRYFTVEIARADRPALQRYYETLCARPAYREHVMVSYEALRGIA</sequence>
<dbReference type="SFLD" id="SFLDS00019">
    <property type="entry name" value="Glutathione_Transferase_(cytos"/>
    <property type="match status" value="1"/>
</dbReference>
<dbReference type="InterPro" id="IPR010987">
    <property type="entry name" value="Glutathione-S-Trfase_C-like"/>
</dbReference>
<dbReference type="PROSITE" id="PS50404">
    <property type="entry name" value="GST_NTER"/>
    <property type="match status" value="1"/>
</dbReference>
<dbReference type="InterPro" id="IPR004045">
    <property type="entry name" value="Glutathione_S-Trfase_N"/>
</dbReference>
<dbReference type="InterPro" id="IPR036249">
    <property type="entry name" value="Thioredoxin-like_sf"/>
</dbReference>
<dbReference type="PANTHER" id="PTHR44051:SF19">
    <property type="entry name" value="DISULFIDE-BOND OXIDOREDUCTASE YFCG"/>
    <property type="match status" value="1"/>
</dbReference>
<protein>
    <submittedName>
        <fullName evidence="6">Glutathione S-transferase</fullName>
    </submittedName>
</protein>
<keyword evidence="2 6" id="KW-0808">Transferase</keyword>
<dbReference type="EMBL" id="FWXR01000009">
    <property type="protein sequence ID" value="SMC81686.1"/>
    <property type="molecule type" value="Genomic_DNA"/>
</dbReference>
<name>A0A1W2C9B4_9HYPH</name>
<dbReference type="InterPro" id="IPR004046">
    <property type="entry name" value="GST_C"/>
</dbReference>
<feature type="domain" description="GST N-terminal" evidence="4">
    <location>
        <begin position="1"/>
        <end position="82"/>
    </location>
</feature>
<dbReference type="InterPro" id="IPR040079">
    <property type="entry name" value="Glutathione_S-Trfase"/>
</dbReference>
<dbReference type="OrthoDB" id="9810080at2"/>
<dbReference type="PANTHER" id="PTHR44051">
    <property type="entry name" value="GLUTATHIONE S-TRANSFERASE-RELATED"/>
    <property type="match status" value="1"/>
</dbReference>
<dbReference type="Gene3D" id="3.40.30.10">
    <property type="entry name" value="Glutaredoxin"/>
    <property type="match status" value="1"/>
</dbReference>
<evidence type="ECO:0000259" key="5">
    <source>
        <dbReference type="PROSITE" id="PS50405"/>
    </source>
</evidence>
<dbReference type="RefSeq" id="WP_084410207.1">
    <property type="nucleotide sequence ID" value="NZ_FWXR01000009.1"/>
</dbReference>
<dbReference type="InterPro" id="IPR036282">
    <property type="entry name" value="Glutathione-S-Trfase_C_sf"/>
</dbReference>
<dbReference type="CDD" id="cd03047">
    <property type="entry name" value="GST_N_2"/>
    <property type="match status" value="1"/>
</dbReference>
<dbReference type="Proteomes" id="UP000192656">
    <property type="component" value="Unassembled WGS sequence"/>
</dbReference>
<dbReference type="SUPFAM" id="SSF52833">
    <property type="entry name" value="Thioredoxin-like"/>
    <property type="match status" value="1"/>
</dbReference>
<dbReference type="Pfam" id="PF00043">
    <property type="entry name" value="GST_C"/>
    <property type="match status" value="1"/>
</dbReference>
<comment type="similarity">
    <text evidence="1 3">Belongs to the GST superfamily.</text>
</comment>
<evidence type="ECO:0000313" key="6">
    <source>
        <dbReference type="EMBL" id="SMC81686.1"/>
    </source>
</evidence>
<dbReference type="PROSITE" id="PS50405">
    <property type="entry name" value="GST_CTER"/>
    <property type="match status" value="1"/>
</dbReference>
<dbReference type="STRING" id="937218.SAMN06297251_10943"/>
<dbReference type="SFLD" id="SFLDG00358">
    <property type="entry name" value="Main_(cytGST)"/>
    <property type="match status" value="1"/>
</dbReference>
<dbReference type="FunFam" id="3.40.30.10:FF:000039">
    <property type="entry name" value="Glutathione S-transferase domain"/>
    <property type="match status" value="1"/>
</dbReference>
<evidence type="ECO:0000256" key="3">
    <source>
        <dbReference type="RuleBase" id="RU003494"/>
    </source>
</evidence>
<dbReference type="SUPFAM" id="SSF47616">
    <property type="entry name" value="GST C-terminal domain-like"/>
    <property type="match status" value="1"/>
</dbReference>
<feature type="domain" description="GST C-terminal" evidence="5">
    <location>
        <begin position="88"/>
        <end position="214"/>
    </location>
</feature>
<evidence type="ECO:0000256" key="2">
    <source>
        <dbReference type="ARBA" id="ARBA00022679"/>
    </source>
</evidence>
<evidence type="ECO:0000313" key="7">
    <source>
        <dbReference type="Proteomes" id="UP000192656"/>
    </source>
</evidence>
<evidence type="ECO:0000256" key="1">
    <source>
        <dbReference type="ARBA" id="ARBA00007409"/>
    </source>
</evidence>
<keyword evidence="7" id="KW-1185">Reference proteome</keyword>
<evidence type="ECO:0000259" key="4">
    <source>
        <dbReference type="PROSITE" id="PS50404"/>
    </source>
</evidence>
<dbReference type="AlphaFoldDB" id="A0A1W2C9B4"/>
<dbReference type="Gene3D" id="1.20.1050.10">
    <property type="match status" value="1"/>
</dbReference>
<reference evidence="6 7" key="1">
    <citation type="submission" date="2017-04" db="EMBL/GenBank/DDBJ databases">
        <authorList>
            <person name="Afonso C.L."/>
            <person name="Miller P.J."/>
            <person name="Scott M.A."/>
            <person name="Spackman E."/>
            <person name="Goraichik I."/>
            <person name="Dimitrov K.M."/>
            <person name="Suarez D.L."/>
            <person name="Swayne D.E."/>
        </authorList>
    </citation>
    <scope>NUCLEOTIDE SEQUENCE [LARGE SCALE GENOMIC DNA]</scope>
    <source>
        <strain evidence="6 7">CGMCC 1.10972</strain>
    </source>
</reference>
<accession>A0A1W2C9B4</accession>
<dbReference type="SFLD" id="SFLDG01150">
    <property type="entry name" value="Main.1:_Beta-like"/>
    <property type="match status" value="1"/>
</dbReference>
<proteinExistence type="inferred from homology"/>
<dbReference type="Pfam" id="PF02798">
    <property type="entry name" value="GST_N"/>
    <property type="match status" value="1"/>
</dbReference>